<evidence type="ECO:0000313" key="7">
    <source>
        <dbReference type="Proteomes" id="UP001501510"/>
    </source>
</evidence>
<dbReference type="Proteomes" id="UP001501510">
    <property type="component" value="Unassembled WGS sequence"/>
</dbReference>
<evidence type="ECO:0000256" key="3">
    <source>
        <dbReference type="ARBA" id="ARBA00023002"/>
    </source>
</evidence>
<evidence type="ECO:0000256" key="5">
    <source>
        <dbReference type="ARBA" id="ARBA00023244"/>
    </source>
</evidence>
<keyword evidence="4" id="KW-0520">NAD</keyword>
<dbReference type="InterPro" id="IPR036291">
    <property type="entry name" value="NAD(P)-bd_dom_sf"/>
</dbReference>
<gene>
    <name evidence="6" type="ORF">GCM10008906_17590</name>
</gene>
<keyword evidence="3" id="KW-0560">Oxidoreductase</keyword>
<evidence type="ECO:0000256" key="4">
    <source>
        <dbReference type="ARBA" id="ARBA00023027"/>
    </source>
</evidence>
<dbReference type="NCBIfam" id="NF004045">
    <property type="entry name" value="PRK05562.1"/>
    <property type="match status" value="1"/>
</dbReference>
<evidence type="ECO:0000256" key="1">
    <source>
        <dbReference type="ARBA" id="ARBA00005010"/>
    </source>
</evidence>
<evidence type="ECO:0000256" key="2">
    <source>
        <dbReference type="ARBA" id="ARBA00012400"/>
    </source>
</evidence>
<dbReference type="InterPro" id="IPR028161">
    <property type="entry name" value="Met8-like"/>
</dbReference>
<dbReference type="EMBL" id="BAAACG010000008">
    <property type="protein sequence ID" value="GAA0739180.1"/>
    <property type="molecule type" value="Genomic_DNA"/>
</dbReference>
<dbReference type="SUPFAM" id="SSF51735">
    <property type="entry name" value="NAD(P)-binding Rossmann-fold domains"/>
    <property type="match status" value="1"/>
</dbReference>
<accession>A0ABP3URH0</accession>
<dbReference type="Gene3D" id="3.40.50.720">
    <property type="entry name" value="NAD(P)-binding Rossmann-like Domain"/>
    <property type="match status" value="1"/>
</dbReference>
<comment type="caution">
    <text evidence="6">The sequence shown here is derived from an EMBL/GenBank/DDBJ whole genome shotgun (WGS) entry which is preliminary data.</text>
</comment>
<dbReference type="EC" id="1.3.1.76" evidence="2"/>
<dbReference type="Pfam" id="PF13241">
    <property type="entry name" value="NAD_binding_7"/>
    <property type="match status" value="1"/>
</dbReference>
<evidence type="ECO:0000313" key="6">
    <source>
        <dbReference type="EMBL" id="GAA0739180.1"/>
    </source>
</evidence>
<reference evidence="7" key="1">
    <citation type="journal article" date="2019" name="Int. J. Syst. Evol. Microbiol.">
        <title>The Global Catalogue of Microorganisms (GCM) 10K type strain sequencing project: providing services to taxonomists for standard genome sequencing and annotation.</title>
        <authorList>
            <consortium name="The Broad Institute Genomics Platform"/>
            <consortium name="The Broad Institute Genome Sequencing Center for Infectious Disease"/>
            <person name="Wu L."/>
            <person name="Ma J."/>
        </authorList>
    </citation>
    <scope>NUCLEOTIDE SEQUENCE [LARGE SCALE GENOMIC DNA]</scope>
    <source>
        <strain evidence="7">JCM 1407</strain>
    </source>
</reference>
<name>A0ABP3URH0_9CLOT</name>
<proteinExistence type="predicted"/>
<comment type="pathway">
    <text evidence="1">Porphyrin-containing compound metabolism; siroheme biosynthesis; sirohydrochlorin from precorrin-2: step 1/1.</text>
</comment>
<sequence length="212" mass="24981">MKGYYNLIALKSDKINILVVGGGKAAFIKVSSFLKRGCKVTVLSPSISPKLLEFKDKIKIIKEKYKKDYILDKHLVVIATDNESLNSKIRKDCDDLYKIYIDSSEKEKTLGFNTCQRESENMIFSLNTKKVCPKATSYIANKIENKLYMYDEYVNYLTRLREFLIDSIYKNEIMNFTCSDDFYYFYKKGYGDKVLEMFYYEFRKIHNKSHTD</sequence>
<dbReference type="PANTHER" id="PTHR35330:SF1">
    <property type="entry name" value="SIROHEME BIOSYNTHESIS PROTEIN MET8"/>
    <property type="match status" value="1"/>
</dbReference>
<organism evidence="6 7">
    <name type="scientific">Clostridium oceanicum</name>
    <dbReference type="NCBI Taxonomy" id="1543"/>
    <lineage>
        <taxon>Bacteria</taxon>
        <taxon>Bacillati</taxon>
        <taxon>Bacillota</taxon>
        <taxon>Clostridia</taxon>
        <taxon>Eubacteriales</taxon>
        <taxon>Clostridiaceae</taxon>
        <taxon>Clostridium</taxon>
    </lineage>
</organism>
<dbReference type="RefSeq" id="WP_343760847.1">
    <property type="nucleotide sequence ID" value="NZ_BAAACG010000008.1"/>
</dbReference>
<keyword evidence="7" id="KW-1185">Reference proteome</keyword>
<protein>
    <recommendedName>
        <fullName evidence="2">precorrin-2 dehydrogenase</fullName>
        <ecNumber evidence="2">1.3.1.76</ecNumber>
    </recommendedName>
</protein>
<dbReference type="PANTHER" id="PTHR35330">
    <property type="entry name" value="SIROHEME BIOSYNTHESIS PROTEIN MET8"/>
    <property type="match status" value="1"/>
</dbReference>
<keyword evidence="5" id="KW-0627">Porphyrin biosynthesis</keyword>